<dbReference type="InterPro" id="IPR020296">
    <property type="entry name" value="Spore_Cse60"/>
</dbReference>
<evidence type="ECO:0000313" key="2">
    <source>
        <dbReference type="Proteomes" id="UP001342826"/>
    </source>
</evidence>
<dbReference type="RefSeq" id="WP_235843067.1">
    <property type="nucleotide sequence ID" value="NZ_JARTFS010000005.1"/>
</dbReference>
<dbReference type="EMBL" id="JARTFS010000005">
    <property type="protein sequence ID" value="MED4401256.1"/>
    <property type="molecule type" value="Genomic_DNA"/>
</dbReference>
<dbReference type="Proteomes" id="UP001342826">
    <property type="component" value="Unassembled WGS sequence"/>
</dbReference>
<dbReference type="Pfam" id="PF10957">
    <property type="entry name" value="Spore_Cse60"/>
    <property type="match status" value="1"/>
</dbReference>
<name>A0ABU6NVV5_9BACI</name>
<comment type="caution">
    <text evidence="1">The sequence shown here is derived from an EMBL/GenBank/DDBJ whole genome shotgun (WGS) entry which is preliminary data.</text>
</comment>
<sequence>MTKGWYEKMKIAVFDEEHEKDLQIEVNKFLETITETQLKDIKYSVAIATTRDGEQIYCYSALILYRN</sequence>
<proteinExistence type="predicted"/>
<organism evidence="1 2">
    <name type="scientific">Metabacillus fastidiosus</name>
    <dbReference type="NCBI Taxonomy" id="1458"/>
    <lineage>
        <taxon>Bacteria</taxon>
        <taxon>Bacillati</taxon>
        <taxon>Bacillota</taxon>
        <taxon>Bacilli</taxon>
        <taxon>Bacillales</taxon>
        <taxon>Bacillaceae</taxon>
        <taxon>Metabacillus</taxon>
    </lineage>
</organism>
<reference evidence="1 2" key="1">
    <citation type="submission" date="2023-03" db="EMBL/GenBank/DDBJ databases">
        <title>Bacillus Genome Sequencing.</title>
        <authorList>
            <person name="Dunlap C."/>
        </authorList>
    </citation>
    <scope>NUCLEOTIDE SEQUENCE [LARGE SCALE GENOMIC DNA]</scope>
    <source>
        <strain evidence="1 2">NRS-1717</strain>
    </source>
</reference>
<accession>A0ABU6NVV5</accession>
<protein>
    <submittedName>
        <fullName evidence="1">Sporulation protein Cse60</fullName>
    </submittedName>
</protein>
<gene>
    <name evidence="1" type="ORF">P9271_07890</name>
</gene>
<dbReference type="GeneID" id="301142780"/>
<keyword evidence="2" id="KW-1185">Reference proteome</keyword>
<evidence type="ECO:0000313" key="1">
    <source>
        <dbReference type="EMBL" id="MED4401256.1"/>
    </source>
</evidence>